<dbReference type="AlphaFoldDB" id="A0AAD8AVU5"/>
<dbReference type="EMBL" id="JASAOG010000256">
    <property type="protein sequence ID" value="KAK0041925.1"/>
    <property type="molecule type" value="Genomic_DNA"/>
</dbReference>
<reference evidence="2" key="1">
    <citation type="journal article" date="2023" name="PLoS Negl. Trop. Dis.">
        <title>A genome sequence for Biomphalaria pfeifferi, the major vector snail for the human-infecting parasite Schistosoma mansoni.</title>
        <authorList>
            <person name="Bu L."/>
            <person name="Lu L."/>
            <person name="Laidemitt M.R."/>
            <person name="Zhang S.M."/>
            <person name="Mutuku M."/>
            <person name="Mkoji G."/>
            <person name="Steinauer M."/>
            <person name="Loker E.S."/>
        </authorList>
    </citation>
    <scope>NUCLEOTIDE SEQUENCE</scope>
    <source>
        <strain evidence="2">KasaAsao</strain>
    </source>
</reference>
<comment type="caution">
    <text evidence="2">The sequence shown here is derived from an EMBL/GenBank/DDBJ whole genome shotgun (WGS) entry which is preliminary data.</text>
</comment>
<evidence type="ECO:0000313" key="3">
    <source>
        <dbReference type="Proteomes" id="UP001233172"/>
    </source>
</evidence>
<organism evidence="2 3">
    <name type="scientific">Biomphalaria pfeifferi</name>
    <name type="common">Bloodfluke planorb</name>
    <name type="synonym">Freshwater snail</name>
    <dbReference type="NCBI Taxonomy" id="112525"/>
    <lineage>
        <taxon>Eukaryota</taxon>
        <taxon>Metazoa</taxon>
        <taxon>Spiralia</taxon>
        <taxon>Lophotrochozoa</taxon>
        <taxon>Mollusca</taxon>
        <taxon>Gastropoda</taxon>
        <taxon>Heterobranchia</taxon>
        <taxon>Euthyneura</taxon>
        <taxon>Panpulmonata</taxon>
        <taxon>Hygrophila</taxon>
        <taxon>Lymnaeoidea</taxon>
        <taxon>Planorbidae</taxon>
        <taxon>Biomphalaria</taxon>
    </lineage>
</organism>
<feature type="region of interest" description="Disordered" evidence="1">
    <location>
        <begin position="58"/>
        <end position="104"/>
    </location>
</feature>
<reference evidence="2" key="2">
    <citation type="submission" date="2023-04" db="EMBL/GenBank/DDBJ databases">
        <authorList>
            <person name="Bu L."/>
            <person name="Lu L."/>
            <person name="Laidemitt M.R."/>
            <person name="Zhang S.M."/>
            <person name="Mutuku M."/>
            <person name="Mkoji G."/>
            <person name="Steinauer M."/>
            <person name="Loker E.S."/>
        </authorList>
    </citation>
    <scope>NUCLEOTIDE SEQUENCE</scope>
    <source>
        <strain evidence="2">KasaAsao</strain>
        <tissue evidence="2">Whole Snail</tissue>
    </source>
</reference>
<evidence type="ECO:0000313" key="2">
    <source>
        <dbReference type="EMBL" id="KAK0041925.1"/>
    </source>
</evidence>
<proteinExistence type="predicted"/>
<name>A0AAD8AVU5_BIOPF</name>
<gene>
    <name evidence="2" type="ORF">Bpfe_028645</name>
</gene>
<dbReference type="Proteomes" id="UP001233172">
    <property type="component" value="Unassembled WGS sequence"/>
</dbReference>
<protein>
    <submittedName>
        <fullName evidence="2">Kelch repeat and BTB domain-containing protein 3</fullName>
    </submittedName>
</protein>
<sequence length="131" mass="14367">MDQICRRFYSRAQSDNESTLTTSSKDTSLTEVIEHAPNIKNFSKDIADINVSVGDTNEIKEPAEVSQSNDVPNSSLTQTSAIPSLSQKDGAPSASNQSQENQRSVHLLPLLKATRYFLLSEPALQISTKQN</sequence>
<accession>A0AAD8AVU5</accession>
<feature type="compositionally biased region" description="Polar residues" evidence="1">
    <location>
        <begin position="65"/>
        <end position="104"/>
    </location>
</feature>
<evidence type="ECO:0000256" key="1">
    <source>
        <dbReference type="SAM" id="MobiDB-lite"/>
    </source>
</evidence>
<keyword evidence="3" id="KW-1185">Reference proteome</keyword>